<evidence type="ECO:0000256" key="1">
    <source>
        <dbReference type="SAM" id="Phobius"/>
    </source>
</evidence>
<dbReference type="EMBL" id="JARK01001378">
    <property type="protein sequence ID" value="EYC13796.1"/>
    <property type="molecule type" value="Genomic_DNA"/>
</dbReference>
<keyword evidence="1" id="KW-0812">Transmembrane</keyword>
<evidence type="ECO:0000313" key="2">
    <source>
        <dbReference type="EMBL" id="EYC13796.1"/>
    </source>
</evidence>
<evidence type="ECO:0000313" key="3">
    <source>
        <dbReference type="Proteomes" id="UP000024635"/>
    </source>
</evidence>
<protein>
    <submittedName>
        <fullName evidence="2">Uncharacterized protein</fullName>
    </submittedName>
</protein>
<keyword evidence="1" id="KW-0472">Membrane</keyword>
<keyword evidence="3" id="KW-1185">Reference proteome</keyword>
<accession>A0A016UFV3</accession>
<dbReference type="OrthoDB" id="5868242at2759"/>
<reference evidence="3" key="1">
    <citation type="journal article" date="2015" name="Nat. Genet.">
        <title>The genome and transcriptome of the zoonotic hookworm Ancylostoma ceylanicum identify infection-specific gene families.</title>
        <authorList>
            <person name="Schwarz E.M."/>
            <person name="Hu Y."/>
            <person name="Antoshechkin I."/>
            <person name="Miller M.M."/>
            <person name="Sternberg P.W."/>
            <person name="Aroian R.V."/>
        </authorList>
    </citation>
    <scope>NUCLEOTIDE SEQUENCE</scope>
    <source>
        <strain evidence="3">HY135</strain>
    </source>
</reference>
<dbReference type="AlphaFoldDB" id="A0A016UFV3"/>
<sequence length="126" mass="14232">MIHSTAFGSIIEEEKSNRHCKLHLQTWIYIHCALSILIGMLGIAIGVLLLVYPSWHEFLLLYRQTLTVSLGALIMCSLLVFGKRRRDMNTGTNAKNGAKQEVELFTGASLRLPWVDVLASHKFAHR</sequence>
<organism evidence="2 3">
    <name type="scientific">Ancylostoma ceylanicum</name>
    <dbReference type="NCBI Taxonomy" id="53326"/>
    <lineage>
        <taxon>Eukaryota</taxon>
        <taxon>Metazoa</taxon>
        <taxon>Ecdysozoa</taxon>
        <taxon>Nematoda</taxon>
        <taxon>Chromadorea</taxon>
        <taxon>Rhabditida</taxon>
        <taxon>Rhabditina</taxon>
        <taxon>Rhabditomorpha</taxon>
        <taxon>Strongyloidea</taxon>
        <taxon>Ancylostomatidae</taxon>
        <taxon>Ancylostomatinae</taxon>
        <taxon>Ancylostoma</taxon>
    </lineage>
</organism>
<feature type="transmembrane region" description="Helical" evidence="1">
    <location>
        <begin position="61"/>
        <end position="81"/>
    </location>
</feature>
<name>A0A016UFV3_9BILA</name>
<feature type="transmembrane region" description="Helical" evidence="1">
    <location>
        <begin position="28"/>
        <end position="55"/>
    </location>
</feature>
<keyword evidence="1" id="KW-1133">Transmembrane helix</keyword>
<dbReference type="STRING" id="53326.A0A016UFV3"/>
<dbReference type="Proteomes" id="UP000024635">
    <property type="component" value="Unassembled WGS sequence"/>
</dbReference>
<proteinExistence type="predicted"/>
<gene>
    <name evidence="2" type="primary">Acey_s0042.g534</name>
    <name evidence="2" type="ORF">Y032_0042g534</name>
</gene>
<comment type="caution">
    <text evidence="2">The sequence shown here is derived from an EMBL/GenBank/DDBJ whole genome shotgun (WGS) entry which is preliminary data.</text>
</comment>